<organism evidence="2 3">
    <name type="scientific">Zizania palustris</name>
    <name type="common">Northern wild rice</name>
    <dbReference type="NCBI Taxonomy" id="103762"/>
    <lineage>
        <taxon>Eukaryota</taxon>
        <taxon>Viridiplantae</taxon>
        <taxon>Streptophyta</taxon>
        <taxon>Embryophyta</taxon>
        <taxon>Tracheophyta</taxon>
        <taxon>Spermatophyta</taxon>
        <taxon>Magnoliopsida</taxon>
        <taxon>Liliopsida</taxon>
        <taxon>Poales</taxon>
        <taxon>Poaceae</taxon>
        <taxon>BOP clade</taxon>
        <taxon>Oryzoideae</taxon>
        <taxon>Oryzeae</taxon>
        <taxon>Zizaniinae</taxon>
        <taxon>Zizania</taxon>
    </lineage>
</organism>
<dbReference type="GO" id="GO:0005634">
    <property type="term" value="C:nucleus"/>
    <property type="evidence" value="ECO:0007669"/>
    <property type="project" value="TreeGrafter"/>
</dbReference>
<keyword evidence="3" id="KW-1185">Reference proteome</keyword>
<dbReference type="PANTHER" id="PTHR15272">
    <property type="entry name" value="CHROMATIN ASSEMBLY FACTOR 1 SUBUNIT A CAF-1 SUBUNIT A"/>
    <property type="match status" value="1"/>
</dbReference>
<reference evidence="2" key="2">
    <citation type="submission" date="2021-02" db="EMBL/GenBank/DDBJ databases">
        <authorList>
            <person name="Kimball J.A."/>
            <person name="Haas M.W."/>
            <person name="Macchietto M."/>
            <person name="Kono T."/>
            <person name="Duquette J."/>
            <person name="Shao M."/>
        </authorList>
    </citation>
    <scope>NUCLEOTIDE SEQUENCE</scope>
    <source>
        <tissue evidence="2">Fresh leaf tissue</tissue>
    </source>
</reference>
<evidence type="ECO:0000313" key="3">
    <source>
        <dbReference type="Proteomes" id="UP000729402"/>
    </source>
</evidence>
<dbReference type="InterPro" id="IPR048800">
    <property type="entry name" value="Cac1-like_C"/>
</dbReference>
<feature type="domain" description="Chromatin assembly factor 1 subunit Cac1-like C-terminal" evidence="1">
    <location>
        <begin position="45"/>
        <end position="95"/>
    </location>
</feature>
<dbReference type="AlphaFoldDB" id="A0A8J5UVF5"/>
<sequence>MRICPGGATVDAPVIDSLCASAEETDQLNVKSSPAAASAIQDMDLAEIVKVIQSCRDGINKLVESLQQKFPSVSKSHLKSKVREISEFVDNRWQVKKEILSKLGLKPSPGPVNPKKVKSITSYFSKRCLPLEEATNTLASSPELCLKSKTVQNINGATDVPQINLFPASQ</sequence>
<evidence type="ECO:0000313" key="2">
    <source>
        <dbReference type="EMBL" id="KAG8044582.1"/>
    </source>
</evidence>
<comment type="caution">
    <text evidence="2">The sequence shown here is derived from an EMBL/GenBank/DDBJ whole genome shotgun (WGS) entry which is preliminary data.</text>
</comment>
<evidence type="ECO:0000259" key="1">
    <source>
        <dbReference type="Pfam" id="PF21796"/>
    </source>
</evidence>
<dbReference type="GO" id="GO:0006334">
    <property type="term" value="P:nucleosome assembly"/>
    <property type="evidence" value="ECO:0007669"/>
    <property type="project" value="TreeGrafter"/>
</dbReference>
<dbReference type="GO" id="GO:0033186">
    <property type="term" value="C:CAF-1 complex"/>
    <property type="evidence" value="ECO:0007669"/>
    <property type="project" value="TreeGrafter"/>
</dbReference>
<proteinExistence type="predicted"/>
<name>A0A8J5UVF5_ZIZPA</name>
<dbReference type="Pfam" id="PF21796">
    <property type="entry name" value="Cac1_C"/>
    <property type="match status" value="1"/>
</dbReference>
<dbReference type="PANTHER" id="PTHR15272:SF0">
    <property type="entry name" value="CHROMATIN ASSEMBLY FACTOR 1 SUBUNIT A"/>
    <property type="match status" value="1"/>
</dbReference>
<dbReference type="Proteomes" id="UP000729402">
    <property type="component" value="Unassembled WGS sequence"/>
</dbReference>
<dbReference type="OrthoDB" id="440676at2759"/>
<gene>
    <name evidence="2" type="ORF">GUJ93_ZPchr0069g33264</name>
</gene>
<reference evidence="2" key="1">
    <citation type="journal article" date="2021" name="bioRxiv">
        <title>Whole Genome Assembly and Annotation of Northern Wild Rice, Zizania palustris L., Supports a Whole Genome Duplication in the Zizania Genus.</title>
        <authorList>
            <person name="Haas M."/>
            <person name="Kono T."/>
            <person name="Macchietto M."/>
            <person name="Millas R."/>
            <person name="McGilp L."/>
            <person name="Shao M."/>
            <person name="Duquette J."/>
            <person name="Hirsch C.N."/>
            <person name="Kimball J."/>
        </authorList>
    </citation>
    <scope>NUCLEOTIDE SEQUENCE</scope>
    <source>
        <tissue evidence="2">Fresh leaf tissue</tissue>
    </source>
</reference>
<dbReference type="EMBL" id="JAAALK010000546">
    <property type="protein sequence ID" value="KAG8044582.1"/>
    <property type="molecule type" value="Genomic_DNA"/>
</dbReference>
<accession>A0A8J5UVF5</accession>
<protein>
    <recommendedName>
        <fullName evidence="1">Chromatin assembly factor 1 subunit Cac1-like C-terminal domain-containing protein</fullName>
    </recommendedName>
</protein>